<protein>
    <submittedName>
        <fullName evidence="1">Uncharacterized protein</fullName>
    </submittedName>
</protein>
<gene>
    <name evidence="1" type="ORF">SAMN05192530_107185</name>
</gene>
<sequence>MIKTDREVITELQAVMQNMRELGLTTARMQHFFDVGEWLICFEGAWMLVQDDPDHALKLNASYLALEAYFADELG</sequence>
<dbReference type="OrthoDB" id="8454810at2"/>
<keyword evidence="2" id="KW-1185">Reference proteome</keyword>
<organism evidence="1 2">
    <name type="scientific">Aureimonas jatrophae</name>
    <dbReference type="NCBI Taxonomy" id="1166073"/>
    <lineage>
        <taxon>Bacteria</taxon>
        <taxon>Pseudomonadati</taxon>
        <taxon>Pseudomonadota</taxon>
        <taxon>Alphaproteobacteria</taxon>
        <taxon>Hyphomicrobiales</taxon>
        <taxon>Aurantimonadaceae</taxon>
        <taxon>Aureimonas</taxon>
    </lineage>
</organism>
<proteinExistence type="predicted"/>
<reference evidence="1 2" key="1">
    <citation type="submission" date="2016-10" db="EMBL/GenBank/DDBJ databases">
        <authorList>
            <person name="de Groot N.N."/>
        </authorList>
    </citation>
    <scope>NUCLEOTIDE SEQUENCE [LARGE SCALE GENOMIC DNA]</scope>
    <source>
        <strain evidence="2">L7-484,KACC 16230,DSM 25025</strain>
    </source>
</reference>
<dbReference type="EMBL" id="FNIT01000007">
    <property type="protein sequence ID" value="SDO53069.1"/>
    <property type="molecule type" value="Genomic_DNA"/>
</dbReference>
<dbReference type="RefSeq" id="WP_090675266.1">
    <property type="nucleotide sequence ID" value="NZ_FNIT01000007.1"/>
</dbReference>
<dbReference type="Proteomes" id="UP000198793">
    <property type="component" value="Unassembled WGS sequence"/>
</dbReference>
<name>A0A1H0KB20_9HYPH</name>
<dbReference type="AlphaFoldDB" id="A0A1H0KB20"/>
<evidence type="ECO:0000313" key="1">
    <source>
        <dbReference type="EMBL" id="SDO53069.1"/>
    </source>
</evidence>
<evidence type="ECO:0000313" key="2">
    <source>
        <dbReference type="Proteomes" id="UP000198793"/>
    </source>
</evidence>
<accession>A0A1H0KB20</accession>